<feature type="chain" id="PRO_5014746786" evidence="1">
    <location>
        <begin position="28"/>
        <end position="67"/>
    </location>
</feature>
<organism evidence="2">
    <name type="scientific">Anopheles braziliensis</name>
    <dbReference type="NCBI Taxonomy" id="58242"/>
    <lineage>
        <taxon>Eukaryota</taxon>
        <taxon>Metazoa</taxon>
        <taxon>Ecdysozoa</taxon>
        <taxon>Arthropoda</taxon>
        <taxon>Hexapoda</taxon>
        <taxon>Insecta</taxon>
        <taxon>Pterygota</taxon>
        <taxon>Neoptera</taxon>
        <taxon>Endopterygota</taxon>
        <taxon>Diptera</taxon>
        <taxon>Nematocera</taxon>
        <taxon>Culicoidea</taxon>
        <taxon>Culicidae</taxon>
        <taxon>Anophelinae</taxon>
        <taxon>Anopheles</taxon>
    </lineage>
</organism>
<protein>
    <submittedName>
        <fullName evidence="2">Putative secreted peptide</fullName>
    </submittedName>
</protein>
<proteinExistence type="predicted"/>
<reference evidence="2" key="1">
    <citation type="submission" date="2018-01" db="EMBL/GenBank/DDBJ databases">
        <title>An insight into the sialome of Amazonian anophelines.</title>
        <authorList>
            <person name="Ribeiro J.M."/>
            <person name="Scarpassa V."/>
            <person name="Calvo E."/>
        </authorList>
    </citation>
    <scope>NUCLEOTIDE SEQUENCE</scope>
    <source>
        <tissue evidence="2">Salivary glands</tissue>
    </source>
</reference>
<name>A0A2M3ZX26_9DIPT</name>
<sequence length="67" mass="7295">MMIRGPQIANLAKMILFLLLNRLGCNGLEAWGLGRGPGVNGDRFLLKICSTTPGKKSELDRKGKIDP</sequence>
<dbReference type="EMBL" id="GGFM01012294">
    <property type="protein sequence ID" value="MBW33045.1"/>
    <property type="molecule type" value="Transcribed_RNA"/>
</dbReference>
<feature type="signal peptide" evidence="1">
    <location>
        <begin position="1"/>
        <end position="27"/>
    </location>
</feature>
<keyword evidence="1" id="KW-0732">Signal</keyword>
<evidence type="ECO:0000256" key="1">
    <source>
        <dbReference type="SAM" id="SignalP"/>
    </source>
</evidence>
<evidence type="ECO:0000313" key="2">
    <source>
        <dbReference type="EMBL" id="MBW33045.1"/>
    </source>
</evidence>
<dbReference type="AlphaFoldDB" id="A0A2M3ZX26"/>
<accession>A0A2M3ZX26</accession>